<accession>A0A6A6QJP4</accession>
<feature type="compositionally biased region" description="Acidic residues" evidence="1">
    <location>
        <begin position="421"/>
        <end position="469"/>
    </location>
</feature>
<dbReference type="EMBL" id="MU004194">
    <property type="protein sequence ID" value="KAF2492481.1"/>
    <property type="molecule type" value="Genomic_DNA"/>
</dbReference>
<proteinExistence type="predicted"/>
<feature type="region of interest" description="Disordered" evidence="1">
    <location>
        <begin position="421"/>
        <end position="476"/>
    </location>
</feature>
<gene>
    <name evidence="2" type="ORF">BU16DRAFT_620840</name>
</gene>
<protein>
    <recommendedName>
        <fullName evidence="4">F-box domain-containing protein</fullName>
    </recommendedName>
</protein>
<evidence type="ECO:0000313" key="2">
    <source>
        <dbReference type="EMBL" id="KAF2492481.1"/>
    </source>
</evidence>
<evidence type="ECO:0000313" key="3">
    <source>
        <dbReference type="Proteomes" id="UP000799750"/>
    </source>
</evidence>
<sequence length="539" mass="61790">MKEVIHGSRPNNFPLSLSSVNMVQSSESSNKKYASPPIATLFENHSNVQLQRAPATIKDLPEEILTMVKSETLRKPSKTALVSHKFHRCTQEAIYHDISLEAFGEETSFRKLWQLFRTLNTTPGLGVKVRDLSVKFWSGQRRLQAEQAVPRNVWKLLYKTVREMRLSDNVRNSWLQTIQESPYIAFLAGVLSQMPNLRMFYVITESGVPLLLRQLANEPSAPIFGSLRSFGAYHFDKNQPIHGAIGNRLDDSLLRLPLLKRLVIVSTDDMESLPHFAALENASAVKEVCITGVFWPTLFSSFFKSFQSLTRLEADLSFAPFTWNQVVDSFLSHSGTIEHLKLDVHAVKRNQQGFRMLPAYEIRAPVRTFVAFEQLQTLEVDDRVLINETMSPARAGNKIALSLPKSLEELVFLTWHYQDEEDEQDEFEEDDVDEDGVEADEELEDEEDAYGPWGQEDEEAEDEDEEEEDEMRHDENDISFTPLAELVPYIPDCLPWLRRVVVRTYCAIPEAEQEDFIAIFAEVGVDLVFEKVLYRVYEC</sequence>
<dbReference type="AlphaFoldDB" id="A0A6A6QJP4"/>
<reference evidence="2" key="1">
    <citation type="journal article" date="2020" name="Stud. Mycol.">
        <title>101 Dothideomycetes genomes: a test case for predicting lifestyles and emergence of pathogens.</title>
        <authorList>
            <person name="Haridas S."/>
            <person name="Albert R."/>
            <person name="Binder M."/>
            <person name="Bloem J."/>
            <person name="Labutti K."/>
            <person name="Salamov A."/>
            <person name="Andreopoulos B."/>
            <person name="Baker S."/>
            <person name="Barry K."/>
            <person name="Bills G."/>
            <person name="Bluhm B."/>
            <person name="Cannon C."/>
            <person name="Castanera R."/>
            <person name="Culley D."/>
            <person name="Daum C."/>
            <person name="Ezra D."/>
            <person name="Gonzalez J."/>
            <person name="Henrissat B."/>
            <person name="Kuo A."/>
            <person name="Liang C."/>
            <person name="Lipzen A."/>
            <person name="Lutzoni F."/>
            <person name="Magnuson J."/>
            <person name="Mondo S."/>
            <person name="Nolan M."/>
            <person name="Ohm R."/>
            <person name="Pangilinan J."/>
            <person name="Park H.-J."/>
            <person name="Ramirez L."/>
            <person name="Alfaro M."/>
            <person name="Sun H."/>
            <person name="Tritt A."/>
            <person name="Yoshinaga Y."/>
            <person name="Zwiers L.-H."/>
            <person name="Turgeon B."/>
            <person name="Goodwin S."/>
            <person name="Spatafora J."/>
            <person name="Crous P."/>
            <person name="Grigoriev I."/>
        </authorList>
    </citation>
    <scope>NUCLEOTIDE SEQUENCE</scope>
    <source>
        <strain evidence="2">CBS 269.34</strain>
    </source>
</reference>
<keyword evidence="3" id="KW-1185">Reference proteome</keyword>
<dbReference type="Proteomes" id="UP000799750">
    <property type="component" value="Unassembled WGS sequence"/>
</dbReference>
<evidence type="ECO:0008006" key="4">
    <source>
        <dbReference type="Google" id="ProtNLM"/>
    </source>
</evidence>
<evidence type="ECO:0000256" key="1">
    <source>
        <dbReference type="SAM" id="MobiDB-lite"/>
    </source>
</evidence>
<name>A0A6A6QJP4_9PEZI</name>
<organism evidence="2 3">
    <name type="scientific">Lophium mytilinum</name>
    <dbReference type="NCBI Taxonomy" id="390894"/>
    <lineage>
        <taxon>Eukaryota</taxon>
        <taxon>Fungi</taxon>
        <taxon>Dikarya</taxon>
        <taxon>Ascomycota</taxon>
        <taxon>Pezizomycotina</taxon>
        <taxon>Dothideomycetes</taxon>
        <taxon>Pleosporomycetidae</taxon>
        <taxon>Mytilinidiales</taxon>
        <taxon>Mytilinidiaceae</taxon>
        <taxon>Lophium</taxon>
    </lineage>
</organism>